<keyword evidence="2" id="KW-1185">Reference proteome</keyword>
<sequence length="684" mass="77995">MKPGTVHPLLAIILSLIISSCQPEARQVVLLDENFSQQHPGPLLTDIGAHTEYHYLPEARPRSNWVVSTFRYNLPASWEIRSIDNNRKMMVQHATNHNSHWHPMVITGSPFWTNYTLEAEFKPGNSSNRNGMVFRYRNDRCYYFLGLEDEVIVLMKVNHATGFRQPDETILAKTYYSPLSEEPVHLKVTVNESQITVYLPDEQVWEIQDATFAAGKIGLLSDSYTEFYSVKVSTDKRNFRETQQNELAFKQEQDSLIAQNPKMVMYKKTYLADFGVGRNLRFGDLNGDGKVDILLGQVVHHGPKDRNSELSCLTALTFDGQILWQQGSPDPWKTDLTNDVAFQIHDIDQDGKNEVIYTMNQEIIIAEGATGKILKKAPTPPTPGGKPMESGHNSFPRILGDCIYFLDLQGKGYASDFILKDRYQYLWAYDANLRQLWNNKCRTGHYPFAFDTDSDGKDELLMGYSLFDHDGTMLWSLDDQLSDHADGVAIVRLGENEDPQIVCAASDEGMFFADLNGRITKHHYIGHVQNPAMANFRDDLPGLETVSINFWGNQGIIHLFDKEGNIYHDFEPNQYGSMCLPLNWTGKTEEFFVLNANAAEGGAWNGYGRKVLEFPDDGHPDRCYAVLDITGDCRDEIVVWDTNQLWVYTQDDNPLLQENLYNPKRNPLYNYSNYQATISTEIPR</sequence>
<dbReference type="PROSITE" id="PS51257">
    <property type="entry name" value="PROKAR_LIPOPROTEIN"/>
    <property type="match status" value="1"/>
</dbReference>
<dbReference type="SUPFAM" id="SSF69318">
    <property type="entry name" value="Integrin alpha N-terminal domain"/>
    <property type="match status" value="1"/>
</dbReference>
<comment type="caution">
    <text evidence="1">The sequence shown here is derived from an EMBL/GenBank/DDBJ whole genome shotgun (WGS) entry which is preliminary data.</text>
</comment>
<gene>
    <name evidence="1" type="ORF">N2K84_09430</name>
</gene>
<protein>
    <submittedName>
        <fullName evidence="1">Uncharacterized protein</fullName>
    </submittedName>
</protein>
<reference evidence="1" key="1">
    <citation type="submission" date="2022-10" db="EMBL/GenBank/DDBJ databases">
        <title>Gaoshiqiia sediminis gen. nov., sp. nov., isolated from coastal sediment.</title>
        <authorList>
            <person name="Yu W.X."/>
            <person name="Mu D.S."/>
            <person name="Du J.Z."/>
            <person name="Liang Y.Q."/>
        </authorList>
    </citation>
    <scope>NUCLEOTIDE SEQUENCE</scope>
    <source>
        <strain evidence="1">A06</strain>
    </source>
</reference>
<evidence type="ECO:0000313" key="1">
    <source>
        <dbReference type="EMBL" id="MCW0482948.1"/>
    </source>
</evidence>
<accession>A0AA41YB79</accession>
<proteinExistence type="predicted"/>
<organism evidence="1 2">
    <name type="scientific">Gaoshiqia sediminis</name>
    <dbReference type="NCBI Taxonomy" id="2986998"/>
    <lineage>
        <taxon>Bacteria</taxon>
        <taxon>Pseudomonadati</taxon>
        <taxon>Bacteroidota</taxon>
        <taxon>Bacteroidia</taxon>
        <taxon>Marinilabiliales</taxon>
        <taxon>Prolixibacteraceae</taxon>
        <taxon>Gaoshiqia</taxon>
    </lineage>
</organism>
<dbReference type="Gene3D" id="2.60.120.560">
    <property type="entry name" value="Exo-inulinase, domain 1"/>
    <property type="match status" value="1"/>
</dbReference>
<dbReference type="Proteomes" id="UP001163821">
    <property type="component" value="Unassembled WGS sequence"/>
</dbReference>
<dbReference type="AlphaFoldDB" id="A0AA41YB79"/>
<dbReference type="InterPro" id="IPR015943">
    <property type="entry name" value="WD40/YVTN_repeat-like_dom_sf"/>
</dbReference>
<name>A0AA41YB79_9BACT</name>
<evidence type="ECO:0000313" key="2">
    <source>
        <dbReference type="Proteomes" id="UP001163821"/>
    </source>
</evidence>
<dbReference type="RefSeq" id="WP_282591550.1">
    <property type="nucleotide sequence ID" value="NZ_JAPAAF010000010.1"/>
</dbReference>
<dbReference type="EMBL" id="JAPAAF010000010">
    <property type="protein sequence ID" value="MCW0482948.1"/>
    <property type="molecule type" value="Genomic_DNA"/>
</dbReference>
<dbReference type="Gene3D" id="2.130.10.10">
    <property type="entry name" value="YVTN repeat-like/Quinoprotein amine dehydrogenase"/>
    <property type="match status" value="1"/>
</dbReference>
<dbReference type="InterPro" id="IPR028994">
    <property type="entry name" value="Integrin_alpha_N"/>
</dbReference>